<dbReference type="GO" id="GO:0006354">
    <property type="term" value="P:DNA-templated transcription elongation"/>
    <property type="evidence" value="ECO:0007669"/>
    <property type="project" value="InterPro"/>
</dbReference>
<evidence type="ECO:0000313" key="3">
    <source>
        <dbReference type="EMBL" id="OWJ78411.1"/>
    </source>
</evidence>
<evidence type="ECO:0000256" key="1">
    <source>
        <dbReference type="ARBA" id="ARBA00023163"/>
    </source>
</evidence>
<dbReference type="OrthoDB" id="7844684at2"/>
<evidence type="ECO:0000313" key="4">
    <source>
        <dbReference type="Proteomes" id="UP000196878"/>
    </source>
</evidence>
<keyword evidence="4" id="KW-1185">Reference proteome</keyword>
<keyword evidence="1" id="KW-0804">Transcription</keyword>
<dbReference type="Pfam" id="PF02357">
    <property type="entry name" value="NusG"/>
    <property type="match status" value="1"/>
</dbReference>
<name>A0A212AC30_9RHOB</name>
<reference evidence="3 4" key="1">
    <citation type="submission" date="2016-12" db="EMBL/GenBank/DDBJ databases">
        <title>Comparison of Traditional DNA-DNA Hybridization with In Silico Genomic Analysis.</title>
        <authorList>
            <person name="Nicholson A.C."/>
            <person name="Humrighouse B.W."/>
            <person name="Graziano J."/>
            <person name="Lasker B."/>
            <person name="Whitney A.M."/>
            <person name="Mcquiston J.R."/>
        </authorList>
    </citation>
    <scope>NUCLEOTIDE SEQUENCE [LARGE SCALE GENOMIC DNA]</scope>
    <source>
        <strain evidence="3 4">H2240</strain>
    </source>
</reference>
<sequence length="218" mass="23985">MSKHHPAEAQDMDFNATGLSVGDVVRAGDDLAAVFGAGPARWHALRVAPQREDQAEAWLRRRGVYAFHPVLMHKVRRMGKVREYARRYLPGYVFARFPGEAVPHRLVGRCGITGALMYRLSGSWAILKPSDLQALHDMRKIDAETAQERRAIRSATRRALTVHPGGTALFREGAFSGMRCEVVELLADGGAKVRVNVFGAMISTKTHAADLIGIVGRC</sequence>
<gene>
    <name evidence="3" type="ORF">CDV49_08210</name>
</gene>
<evidence type="ECO:0000259" key="2">
    <source>
        <dbReference type="Pfam" id="PF02357"/>
    </source>
</evidence>
<dbReference type="SUPFAM" id="SSF82679">
    <property type="entry name" value="N-utilization substance G protein NusG, N-terminal domain"/>
    <property type="match status" value="1"/>
</dbReference>
<dbReference type="InterPro" id="IPR036735">
    <property type="entry name" value="NGN_dom_sf"/>
</dbReference>
<proteinExistence type="predicted"/>
<feature type="domain" description="NusG-like N-terminal" evidence="2">
    <location>
        <begin position="41"/>
        <end position="130"/>
    </location>
</feature>
<dbReference type="Gene3D" id="3.30.70.940">
    <property type="entry name" value="NusG, N-terminal domain"/>
    <property type="match status" value="1"/>
</dbReference>
<organism evidence="3 4">
    <name type="scientific">Haematobacter genomosp. 1</name>
    <dbReference type="NCBI Taxonomy" id="366618"/>
    <lineage>
        <taxon>Bacteria</taxon>
        <taxon>Pseudomonadati</taxon>
        <taxon>Pseudomonadota</taxon>
        <taxon>Alphaproteobacteria</taxon>
        <taxon>Rhodobacterales</taxon>
        <taxon>Paracoccaceae</taxon>
        <taxon>Haematobacter</taxon>
    </lineage>
</organism>
<dbReference type="EMBL" id="NIPW01000011">
    <property type="protein sequence ID" value="OWJ78411.1"/>
    <property type="molecule type" value="Genomic_DNA"/>
</dbReference>
<dbReference type="Proteomes" id="UP000196878">
    <property type="component" value="Unassembled WGS sequence"/>
</dbReference>
<protein>
    <recommendedName>
        <fullName evidence="2">NusG-like N-terminal domain-containing protein</fullName>
    </recommendedName>
</protein>
<dbReference type="InterPro" id="IPR006645">
    <property type="entry name" value="NGN-like_dom"/>
</dbReference>
<comment type="caution">
    <text evidence="3">The sequence shown here is derived from an EMBL/GenBank/DDBJ whole genome shotgun (WGS) entry which is preliminary data.</text>
</comment>
<dbReference type="AlphaFoldDB" id="A0A212AC30"/>
<accession>A0A212AC30</accession>